<dbReference type="KEGG" id="cdes:C0J27_02800"/>
<keyword evidence="3" id="KW-1185">Reference proteome</keyword>
<gene>
    <name evidence="2" type="ORF">C0J27_02800</name>
</gene>
<protein>
    <submittedName>
        <fullName evidence="2">Uncharacterized protein</fullName>
    </submittedName>
</protein>
<dbReference type="EMBL" id="CP025544">
    <property type="protein sequence ID" value="AXK60663.1"/>
    <property type="molecule type" value="Genomic_DNA"/>
</dbReference>
<organism evidence="2 3">
    <name type="scientific">Candidatus Chromulinivorax destructor</name>
    <dbReference type="NCBI Taxonomy" id="2066483"/>
    <lineage>
        <taxon>Bacteria</taxon>
        <taxon>Candidatus Babelota</taxon>
        <taxon>Candidatus Babeliae</taxon>
        <taxon>Candidatus Babeliales</taxon>
        <taxon>Candidatus Chromulinivoraceae</taxon>
        <taxon>Candidatus Chromulinivorax</taxon>
    </lineage>
</organism>
<proteinExistence type="predicted"/>
<evidence type="ECO:0000313" key="3">
    <source>
        <dbReference type="Proteomes" id="UP000254834"/>
    </source>
</evidence>
<dbReference type="RefSeq" id="WP_115585678.1">
    <property type="nucleotide sequence ID" value="NZ_CP025544.1"/>
</dbReference>
<keyword evidence="1" id="KW-0472">Membrane</keyword>
<dbReference type="AlphaFoldDB" id="A0A345ZBJ6"/>
<reference evidence="2 3" key="1">
    <citation type="submission" date="2017-12" db="EMBL/GenBank/DDBJ databases">
        <title>Chromulinavorax destructans is a abundant pathogen of dominant heterotrophic picoflagllates.</title>
        <authorList>
            <person name="Deeg C.M."/>
            <person name="Zimmer M."/>
            <person name="Suttle C.A."/>
        </authorList>
    </citation>
    <scope>NUCLEOTIDE SEQUENCE [LARGE SCALE GENOMIC DNA]</scope>
    <source>
        <strain evidence="2 3">SeV1</strain>
    </source>
</reference>
<accession>A0A345ZBJ6</accession>
<feature type="transmembrane region" description="Helical" evidence="1">
    <location>
        <begin position="12"/>
        <end position="41"/>
    </location>
</feature>
<sequence>MVANRMSGYAYLLVGVFFILFFAWQLFFQIVCLLVGASFIMQGLRMLAVDRTVYYYSQNYFKDQFKR</sequence>
<name>A0A345ZBJ6_9BACT</name>
<keyword evidence="1" id="KW-0812">Transmembrane</keyword>
<keyword evidence="1" id="KW-1133">Transmembrane helix</keyword>
<evidence type="ECO:0000313" key="2">
    <source>
        <dbReference type="EMBL" id="AXK60663.1"/>
    </source>
</evidence>
<dbReference type="Proteomes" id="UP000254834">
    <property type="component" value="Chromosome"/>
</dbReference>
<evidence type="ECO:0000256" key="1">
    <source>
        <dbReference type="SAM" id="Phobius"/>
    </source>
</evidence>